<feature type="transmembrane region" description="Helical" evidence="2">
    <location>
        <begin position="115"/>
        <end position="135"/>
    </location>
</feature>
<evidence type="ECO:0000313" key="3">
    <source>
        <dbReference type="EMBL" id="KAF9460945.1"/>
    </source>
</evidence>
<keyword evidence="4" id="KW-1185">Reference proteome</keyword>
<proteinExistence type="predicted"/>
<evidence type="ECO:0000313" key="4">
    <source>
        <dbReference type="Proteomes" id="UP000807353"/>
    </source>
</evidence>
<feature type="compositionally biased region" description="Basic and acidic residues" evidence="1">
    <location>
        <begin position="1"/>
        <end position="10"/>
    </location>
</feature>
<feature type="non-terminal residue" evidence="3">
    <location>
        <position position="163"/>
    </location>
</feature>
<gene>
    <name evidence="3" type="ORF">BDZ94DRAFT_1264782</name>
</gene>
<comment type="caution">
    <text evidence="3">The sequence shown here is derived from an EMBL/GenBank/DDBJ whole genome shotgun (WGS) entry which is preliminary data.</text>
</comment>
<feature type="region of interest" description="Disordered" evidence="1">
    <location>
        <begin position="1"/>
        <end position="20"/>
    </location>
</feature>
<evidence type="ECO:0000256" key="1">
    <source>
        <dbReference type="SAM" id="MobiDB-lite"/>
    </source>
</evidence>
<name>A0A9P6CG74_9AGAR</name>
<evidence type="ECO:0000256" key="2">
    <source>
        <dbReference type="SAM" id="Phobius"/>
    </source>
</evidence>
<dbReference type="EMBL" id="MU150291">
    <property type="protein sequence ID" value="KAF9460945.1"/>
    <property type="molecule type" value="Genomic_DNA"/>
</dbReference>
<keyword evidence="2" id="KW-0812">Transmembrane</keyword>
<accession>A0A9P6CG74</accession>
<sequence length="163" mass="18168">MPKTTNKPEEDPPPLGEKVLNPANLKTFFWPSQLRSPTLAPSRALLISALNIKATKPSKRVFSSVHPSPVASDMEEDDSRFDKILGELDKDDTIKLPGGSGKEKERPADTANTECYGFSFPFTILSYPILSNLWTISFPHIFFPSIPFPPILLLHLTFPLLFS</sequence>
<organism evidence="3 4">
    <name type="scientific">Collybia nuda</name>
    <dbReference type="NCBI Taxonomy" id="64659"/>
    <lineage>
        <taxon>Eukaryota</taxon>
        <taxon>Fungi</taxon>
        <taxon>Dikarya</taxon>
        <taxon>Basidiomycota</taxon>
        <taxon>Agaricomycotina</taxon>
        <taxon>Agaricomycetes</taxon>
        <taxon>Agaricomycetidae</taxon>
        <taxon>Agaricales</taxon>
        <taxon>Tricholomatineae</taxon>
        <taxon>Clitocybaceae</taxon>
        <taxon>Collybia</taxon>
    </lineage>
</organism>
<keyword evidence="2" id="KW-0472">Membrane</keyword>
<dbReference type="Proteomes" id="UP000807353">
    <property type="component" value="Unassembled WGS sequence"/>
</dbReference>
<dbReference type="AlphaFoldDB" id="A0A9P6CG74"/>
<keyword evidence="2" id="KW-1133">Transmembrane helix</keyword>
<protein>
    <submittedName>
        <fullName evidence="3">Uncharacterized protein</fullName>
    </submittedName>
</protein>
<reference evidence="3" key="1">
    <citation type="submission" date="2020-11" db="EMBL/GenBank/DDBJ databases">
        <authorList>
            <consortium name="DOE Joint Genome Institute"/>
            <person name="Ahrendt S."/>
            <person name="Riley R."/>
            <person name="Andreopoulos W."/>
            <person name="Labutti K."/>
            <person name="Pangilinan J."/>
            <person name="Ruiz-Duenas F.J."/>
            <person name="Barrasa J.M."/>
            <person name="Sanchez-Garcia M."/>
            <person name="Camarero S."/>
            <person name="Miyauchi S."/>
            <person name="Serrano A."/>
            <person name="Linde D."/>
            <person name="Babiker R."/>
            <person name="Drula E."/>
            <person name="Ayuso-Fernandez I."/>
            <person name="Pacheco R."/>
            <person name="Padilla G."/>
            <person name="Ferreira P."/>
            <person name="Barriuso J."/>
            <person name="Kellner H."/>
            <person name="Castanera R."/>
            <person name="Alfaro M."/>
            <person name="Ramirez L."/>
            <person name="Pisabarro A.G."/>
            <person name="Kuo A."/>
            <person name="Tritt A."/>
            <person name="Lipzen A."/>
            <person name="He G."/>
            <person name="Yan M."/>
            <person name="Ng V."/>
            <person name="Cullen D."/>
            <person name="Martin F."/>
            <person name="Rosso M.-N."/>
            <person name="Henrissat B."/>
            <person name="Hibbett D."/>
            <person name="Martinez A.T."/>
            <person name="Grigoriev I.V."/>
        </authorList>
    </citation>
    <scope>NUCLEOTIDE SEQUENCE</scope>
    <source>
        <strain evidence="3">CBS 247.69</strain>
    </source>
</reference>